<dbReference type="GO" id="GO:0003887">
    <property type="term" value="F:DNA-directed DNA polymerase activity"/>
    <property type="evidence" value="ECO:0007669"/>
    <property type="project" value="InterPro"/>
</dbReference>
<dbReference type="CDD" id="cd07197">
    <property type="entry name" value="nitrilase"/>
    <property type="match status" value="1"/>
</dbReference>
<dbReference type="Pfam" id="PF00795">
    <property type="entry name" value="CN_hydrolase"/>
    <property type="match status" value="1"/>
</dbReference>
<protein>
    <submittedName>
        <fullName evidence="2">Exodeoxyribonuclease 10</fullName>
    </submittedName>
</protein>
<name>A0A0A2V7N8_BEABA</name>
<dbReference type="InterPro" id="IPR036526">
    <property type="entry name" value="C-N_Hydrolase_sf"/>
</dbReference>
<dbReference type="HOGENOM" id="CLU_527834_0_0_1"/>
<dbReference type="GO" id="GO:0045004">
    <property type="term" value="P:DNA replication proofreading"/>
    <property type="evidence" value="ECO:0007669"/>
    <property type="project" value="TreeGrafter"/>
</dbReference>
<dbReference type="InterPro" id="IPR013520">
    <property type="entry name" value="Ribonucl_H"/>
</dbReference>
<dbReference type="GO" id="GO:0005829">
    <property type="term" value="C:cytosol"/>
    <property type="evidence" value="ECO:0007669"/>
    <property type="project" value="TreeGrafter"/>
</dbReference>
<evidence type="ECO:0000259" key="1">
    <source>
        <dbReference type="PROSITE" id="PS50263"/>
    </source>
</evidence>
<dbReference type="Gene3D" id="1.20.58.250">
    <property type="entry name" value="DNA polymerase III-theta"/>
    <property type="match status" value="1"/>
</dbReference>
<sequence length="516" mass="57668">MMSYNLADLPQEEMDKVNVDLAAAGVAFKERYNMPVVAEMVEREQPEHLRSWFREKLIAYRLASIKEEPMPRWNVAAAQYGAVAGNYQANIDHHLDFIRCAAEQGIELLVFPQLSLSGLRPDSHPPALTDPLFNPLAEAAHRYHMTAIVGMSLSDGTHSVAGMVGFLPDGSRIACCKRPAEAVETNARPPVAPLLGQRSRNIALAVCAQSNDESWPRSAADIGADLYATGAAMTELSYQQDEMYMQRWAHKYGLNILQANYAWSETEIRSAGRSACWDNLGQLVVRADQGELLAIGRRDERGWHGEGGVVEVASVDIIDGKIVNPMSDLVRPDRPISYQAMAIHKITEEMVADKPWIEDVIPRYLGSPYYVAHNASFDSRMLPEMQGDWICTVKLARRLWPGIKYSNMGLYKSLKLHVDTPAGLHHHRALFDCYITAALLLRIMDVSGWTAEDMVTITGRPALVTTMMFGKYRGKRIAEIAEDDPGYLRWMLNNIKELAPDLRMTLRHYLAASAAD</sequence>
<dbReference type="CDD" id="cd06127">
    <property type="entry name" value="DEDDh"/>
    <property type="match status" value="1"/>
</dbReference>
<dbReference type="SUPFAM" id="SSF46575">
    <property type="entry name" value="DNA polymerase III theta subunit-like"/>
    <property type="match status" value="1"/>
</dbReference>
<dbReference type="SUPFAM" id="SSF56317">
    <property type="entry name" value="Carbon-nitrogen hydrolase"/>
    <property type="match status" value="1"/>
</dbReference>
<dbReference type="InterPro" id="IPR036397">
    <property type="entry name" value="RNaseH_sf"/>
</dbReference>
<dbReference type="Pfam" id="PF06440">
    <property type="entry name" value="DNA_pol3_theta"/>
    <property type="match status" value="1"/>
</dbReference>
<dbReference type="NCBIfam" id="NF008207">
    <property type="entry name" value="PRK10969.1"/>
    <property type="match status" value="1"/>
</dbReference>
<dbReference type="PANTHER" id="PTHR30231:SF37">
    <property type="entry name" value="EXODEOXYRIBONUCLEASE 10"/>
    <property type="match status" value="1"/>
</dbReference>
<feature type="domain" description="CN hydrolase" evidence="1">
    <location>
        <begin position="73"/>
        <end position="317"/>
    </location>
</feature>
<dbReference type="InterPro" id="IPR009052">
    <property type="entry name" value="DNA_pol_III_theta_bac"/>
</dbReference>
<dbReference type="GO" id="GO:0003677">
    <property type="term" value="F:DNA binding"/>
    <property type="evidence" value="ECO:0007669"/>
    <property type="project" value="InterPro"/>
</dbReference>
<proteinExistence type="predicted"/>
<dbReference type="SMART" id="SM00479">
    <property type="entry name" value="EXOIII"/>
    <property type="match status" value="1"/>
</dbReference>
<reference evidence="2 3" key="1">
    <citation type="submission" date="2012-10" db="EMBL/GenBank/DDBJ databases">
        <title>Genome sequencing and analysis of entomopathogenic fungi Beauveria bassiana D1-5.</title>
        <authorList>
            <person name="Li Q."/>
            <person name="Wang L."/>
            <person name="Zhang Z."/>
            <person name="Wang Q."/>
            <person name="Ren J."/>
            <person name="Wang M."/>
            <person name="Xu W."/>
            <person name="Wang J."/>
            <person name="Lu Y."/>
            <person name="Du Q."/>
            <person name="Sun Z."/>
        </authorList>
    </citation>
    <scope>NUCLEOTIDE SEQUENCE [LARGE SCALE GENOMIC DNA]</scope>
    <source>
        <strain evidence="2 3">D1-5</strain>
    </source>
</reference>
<evidence type="ECO:0000313" key="2">
    <source>
        <dbReference type="EMBL" id="KGQ03881.1"/>
    </source>
</evidence>
<dbReference type="Gene3D" id="3.30.420.10">
    <property type="entry name" value="Ribonuclease H-like superfamily/Ribonuclease H"/>
    <property type="match status" value="1"/>
</dbReference>
<organism evidence="2 3">
    <name type="scientific">Beauveria bassiana D1-5</name>
    <dbReference type="NCBI Taxonomy" id="1245745"/>
    <lineage>
        <taxon>Eukaryota</taxon>
        <taxon>Fungi</taxon>
        <taxon>Dikarya</taxon>
        <taxon>Ascomycota</taxon>
        <taxon>Pezizomycotina</taxon>
        <taxon>Sordariomycetes</taxon>
        <taxon>Hypocreomycetidae</taxon>
        <taxon>Hypocreales</taxon>
        <taxon>Cordycipitaceae</taxon>
        <taxon>Beauveria</taxon>
    </lineage>
</organism>
<dbReference type="InterPro" id="IPR046768">
    <property type="entry name" value="ExoX-like_C"/>
</dbReference>
<dbReference type="InterPro" id="IPR003010">
    <property type="entry name" value="C-N_Hydrolase"/>
</dbReference>
<dbReference type="AlphaFoldDB" id="A0A0A2V7N8"/>
<comment type="caution">
    <text evidence="2">The sequence shown here is derived from an EMBL/GenBank/DDBJ whole genome shotgun (WGS) entry which is preliminary data.</text>
</comment>
<dbReference type="PROSITE" id="PS50263">
    <property type="entry name" value="CN_HYDROLASE"/>
    <property type="match status" value="1"/>
</dbReference>
<dbReference type="Proteomes" id="UP000030106">
    <property type="component" value="Unassembled WGS sequence"/>
</dbReference>
<dbReference type="NCBIfam" id="NF005937">
    <property type="entry name" value="PRK07983.1"/>
    <property type="match status" value="1"/>
</dbReference>
<accession>A0A0A2V7N8</accession>
<dbReference type="EMBL" id="ANFO01001145">
    <property type="protein sequence ID" value="KGQ03881.1"/>
    <property type="molecule type" value="Genomic_DNA"/>
</dbReference>
<dbReference type="Pfam" id="PF00929">
    <property type="entry name" value="RNase_T"/>
    <property type="match status" value="1"/>
</dbReference>
<dbReference type="GO" id="GO:0008408">
    <property type="term" value="F:3'-5' exonuclease activity"/>
    <property type="evidence" value="ECO:0007669"/>
    <property type="project" value="TreeGrafter"/>
</dbReference>
<dbReference type="Pfam" id="PF20600">
    <property type="entry name" value="ExoX-like_C"/>
    <property type="match status" value="1"/>
</dbReference>
<evidence type="ECO:0000313" key="3">
    <source>
        <dbReference type="Proteomes" id="UP000030106"/>
    </source>
</evidence>
<dbReference type="Gene3D" id="3.60.110.10">
    <property type="entry name" value="Carbon-nitrogen hydrolase"/>
    <property type="match status" value="1"/>
</dbReference>
<gene>
    <name evidence="2" type="ORF">BBAD15_g10864</name>
</gene>
<dbReference type="InterPro" id="IPR012337">
    <property type="entry name" value="RNaseH-like_sf"/>
</dbReference>
<dbReference type="SUPFAM" id="SSF53098">
    <property type="entry name" value="Ribonuclease H-like"/>
    <property type="match status" value="1"/>
</dbReference>
<dbReference type="PANTHER" id="PTHR30231">
    <property type="entry name" value="DNA POLYMERASE III SUBUNIT EPSILON"/>
    <property type="match status" value="1"/>
</dbReference>
<dbReference type="InterPro" id="IPR036745">
    <property type="entry name" value="PolIII_theta_sf"/>
</dbReference>